<dbReference type="Proteomes" id="UP000232003">
    <property type="component" value="Plasmid pNFSY06"/>
</dbReference>
<dbReference type="EMBL" id="CP024791">
    <property type="protein sequence ID" value="AUB43656.1"/>
    <property type="molecule type" value="Genomic_DNA"/>
</dbReference>
<evidence type="ECO:0000313" key="2">
    <source>
        <dbReference type="Proteomes" id="UP000232003"/>
    </source>
</evidence>
<name>A0A2K8T7I1_9NOSO</name>
<dbReference type="InterPro" id="IPR009666">
    <property type="entry name" value="Uncharacterised_Ycf35"/>
</dbReference>
<dbReference type="KEGG" id="nfl:COO91_09840"/>
<accession>A0A2K8T7I1</accession>
<evidence type="ECO:0000313" key="1">
    <source>
        <dbReference type="EMBL" id="AUB43656.1"/>
    </source>
</evidence>
<dbReference type="AlphaFoldDB" id="A0A2K8T7I1"/>
<keyword evidence="2" id="KW-1185">Reference proteome</keyword>
<evidence type="ECO:0008006" key="3">
    <source>
        <dbReference type="Google" id="ProtNLM"/>
    </source>
</evidence>
<dbReference type="Pfam" id="PF06868">
    <property type="entry name" value="DUF1257"/>
    <property type="match status" value="1"/>
</dbReference>
<geneLocation type="plasmid" evidence="2">
    <name>pnfsy06</name>
</geneLocation>
<organism evidence="1 2">
    <name type="scientific">Nostoc flagelliforme CCNUN1</name>
    <dbReference type="NCBI Taxonomy" id="2038116"/>
    <lineage>
        <taxon>Bacteria</taxon>
        <taxon>Bacillati</taxon>
        <taxon>Cyanobacteriota</taxon>
        <taxon>Cyanophyceae</taxon>
        <taxon>Nostocales</taxon>
        <taxon>Nostocaceae</taxon>
        <taxon>Nostoc</taxon>
    </lineage>
</organism>
<proteinExistence type="predicted"/>
<keyword evidence="1" id="KW-0614">Plasmid</keyword>
<reference evidence="1 2" key="1">
    <citation type="submission" date="2017-11" db="EMBL/GenBank/DDBJ databases">
        <title>Complete genome of a free-living desiccation-tolerant cyanobacterium and its photosynthetic adaptation to extreme terrestrial habitat.</title>
        <authorList>
            <person name="Shang J."/>
        </authorList>
    </citation>
    <scope>NUCLEOTIDE SEQUENCE [LARGE SCALE GENOMIC DNA]</scope>
    <source>
        <strain evidence="1 2">CCNUN1</strain>
        <plasmid evidence="2">pnfsy06</plasmid>
    </source>
</reference>
<gene>
    <name evidence="1" type="ORF">COO91_09840</name>
</gene>
<protein>
    <recommendedName>
        <fullName evidence="3">DUF1257 domain-containing protein</fullName>
    </recommendedName>
</protein>
<sequence length="190" mass="21255">MGGCIRSRLDQRIKRAVSTITQKGYRTSTISQTNLKVLELKVSHFSTVKTKLTNRECLIFALTDLNLSPQVHETAQPLKGYYGGSQGQSAEIIVSGRTIKARADIGFKWNQSSGVYEVIHDSYETVPKLGKDFFSNKLMLAYGKHLIRAKAAELQERFGECAIAEETNGSVQTLRLTFAGHQEVKQFARR</sequence>